<proteinExistence type="inferred from homology"/>
<dbReference type="GeneID" id="81381536"/>
<keyword evidence="2 8" id="KW-0813">Transport</keyword>
<name>A0A9W9P2V2_PENCI</name>
<feature type="transmembrane region" description="Helical" evidence="9">
    <location>
        <begin position="12"/>
        <end position="31"/>
    </location>
</feature>
<keyword evidence="4 9" id="KW-1133">Transmembrane helix</keyword>
<feature type="transmembrane region" description="Helical" evidence="9">
    <location>
        <begin position="273"/>
        <end position="294"/>
    </location>
</feature>
<sequence length="560" mass="63653">MFPSEGVTGLKATSLALSVAAYIIYLLLMILHINSIKGFMVTVIGWLVSAIILFSLVGIEVRQHQQTQSGDALVYTQNFFAGIMSAGLYLVVAVLLSIYIVSMQVSPLGPADRRKVECTSIVLRVIIFAILLLGGAALYSTIEGWSLMDALYFTNYTLLTIGLGNLVPRTHLGRSLLIPYAFSGIASLGFVITAVASFTDQMRELKLKFKIEEAQSECDNTDPLENTIGGISTNEEIQLQTTLARSRIPRDKEVFKLLNVKSAFYRRRRWTELALFLAAWFALWLLSAQIFHHSEKENNWTYFVALYFTCTSLTTIGYGDYTPTTNFSKVFFIFWSLLAIPILTNLVTVIGDVFHIWLIYCSGWVRRRYLFHRGRIEKHHDHEYAFYSCRTLGLAVTASRSPIQGSRNYDLSFEDWGRSNSESRQGSPSVQVNYTRSDLCGDEQRQNIPRRFSAQYRLLLLKEIENLIPMVRDDSFEPQEELCCTWSRIIPLLHAKADTVNFAELAPPFVPARPEHTMMGMPRNPKEKLSERNAEISWMLSLLLDKLSSDFRKELSETIE</sequence>
<feature type="domain" description="Potassium channel" evidence="10">
    <location>
        <begin position="280"/>
        <end position="354"/>
    </location>
</feature>
<evidence type="ECO:0000259" key="10">
    <source>
        <dbReference type="Pfam" id="PF07885"/>
    </source>
</evidence>
<feature type="transmembrane region" description="Helical" evidence="9">
    <location>
        <begin position="177"/>
        <end position="198"/>
    </location>
</feature>
<dbReference type="OrthoDB" id="297496at2759"/>
<keyword evidence="6 9" id="KW-0472">Membrane</keyword>
<dbReference type="AlphaFoldDB" id="A0A9W9P2V2"/>
<comment type="similarity">
    <text evidence="8">Belongs to the two pore domain potassium channel (TC 1.A.1.8) family.</text>
</comment>
<evidence type="ECO:0000256" key="7">
    <source>
        <dbReference type="ARBA" id="ARBA00023303"/>
    </source>
</evidence>
<dbReference type="InterPro" id="IPR013099">
    <property type="entry name" value="K_chnl_dom"/>
</dbReference>
<evidence type="ECO:0000256" key="2">
    <source>
        <dbReference type="ARBA" id="ARBA00022448"/>
    </source>
</evidence>
<protein>
    <recommendedName>
        <fullName evidence="10">Potassium channel domain-containing protein</fullName>
    </recommendedName>
</protein>
<dbReference type="InterPro" id="IPR003280">
    <property type="entry name" value="2pore_dom_K_chnl"/>
</dbReference>
<feature type="transmembrane region" description="Helical" evidence="9">
    <location>
        <begin position="38"/>
        <end position="59"/>
    </location>
</feature>
<keyword evidence="3 8" id="KW-0812">Transmembrane</keyword>
<comment type="subcellular location">
    <subcellularLocation>
        <location evidence="1">Membrane</location>
        <topology evidence="1">Multi-pass membrane protein</topology>
    </subcellularLocation>
</comment>
<keyword evidence="12" id="KW-1185">Reference proteome</keyword>
<dbReference type="SUPFAM" id="SSF81324">
    <property type="entry name" value="Voltage-gated potassium channels"/>
    <property type="match status" value="2"/>
</dbReference>
<dbReference type="Proteomes" id="UP001147733">
    <property type="component" value="Unassembled WGS sequence"/>
</dbReference>
<dbReference type="GO" id="GO:0005886">
    <property type="term" value="C:plasma membrane"/>
    <property type="evidence" value="ECO:0007669"/>
    <property type="project" value="TreeGrafter"/>
</dbReference>
<feature type="transmembrane region" description="Helical" evidence="9">
    <location>
        <begin position="330"/>
        <end position="360"/>
    </location>
</feature>
<dbReference type="PRINTS" id="PR01333">
    <property type="entry name" value="2POREKCHANEL"/>
</dbReference>
<dbReference type="PANTHER" id="PTHR11003:SF291">
    <property type="entry name" value="IP11374P"/>
    <property type="match status" value="1"/>
</dbReference>
<accession>A0A9W9P2V2</accession>
<evidence type="ECO:0000256" key="5">
    <source>
        <dbReference type="ARBA" id="ARBA00023065"/>
    </source>
</evidence>
<dbReference type="GO" id="GO:0015271">
    <property type="term" value="F:outward rectifier potassium channel activity"/>
    <property type="evidence" value="ECO:0007669"/>
    <property type="project" value="TreeGrafter"/>
</dbReference>
<feature type="transmembrane region" description="Helical" evidence="9">
    <location>
        <begin position="121"/>
        <end position="142"/>
    </location>
</feature>
<evidence type="ECO:0000256" key="6">
    <source>
        <dbReference type="ARBA" id="ARBA00023136"/>
    </source>
</evidence>
<evidence type="ECO:0000256" key="1">
    <source>
        <dbReference type="ARBA" id="ARBA00004141"/>
    </source>
</evidence>
<gene>
    <name evidence="11" type="ORF">N7469_003449</name>
</gene>
<evidence type="ECO:0000313" key="11">
    <source>
        <dbReference type="EMBL" id="KAJ5234281.1"/>
    </source>
</evidence>
<reference evidence="11" key="1">
    <citation type="submission" date="2022-11" db="EMBL/GenBank/DDBJ databases">
        <authorList>
            <person name="Petersen C."/>
        </authorList>
    </citation>
    <scope>NUCLEOTIDE SEQUENCE</scope>
    <source>
        <strain evidence="11">IBT 23319</strain>
    </source>
</reference>
<keyword evidence="7 8" id="KW-0407">Ion channel</keyword>
<feature type="transmembrane region" description="Helical" evidence="9">
    <location>
        <begin position="300"/>
        <end position="318"/>
    </location>
</feature>
<dbReference type="EMBL" id="JAPQKT010000003">
    <property type="protein sequence ID" value="KAJ5234281.1"/>
    <property type="molecule type" value="Genomic_DNA"/>
</dbReference>
<dbReference type="RefSeq" id="XP_056501781.1">
    <property type="nucleotide sequence ID" value="XM_056642369.1"/>
</dbReference>
<evidence type="ECO:0000256" key="3">
    <source>
        <dbReference type="ARBA" id="ARBA00022692"/>
    </source>
</evidence>
<dbReference type="Pfam" id="PF07885">
    <property type="entry name" value="Ion_trans_2"/>
    <property type="match status" value="2"/>
</dbReference>
<evidence type="ECO:0000256" key="8">
    <source>
        <dbReference type="RuleBase" id="RU003857"/>
    </source>
</evidence>
<reference evidence="11" key="2">
    <citation type="journal article" date="2023" name="IMA Fungus">
        <title>Comparative genomic study of the Penicillium genus elucidates a diverse pangenome and 15 lateral gene transfer events.</title>
        <authorList>
            <person name="Petersen C."/>
            <person name="Sorensen T."/>
            <person name="Nielsen M.R."/>
            <person name="Sondergaard T.E."/>
            <person name="Sorensen J.L."/>
            <person name="Fitzpatrick D.A."/>
            <person name="Frisvad J.C."/>
            <person name="Nielsen K.L."/>
        </authorList>
    </citation>
    <scope>NUCLEOTIDE SEQUENCE</scope>
    <source>
        <strain evidence="11">IBT 23319</strain>
    </source>
</reference>
<dbReference type="Gene3D" id="1.10.287.70">
    <property type="match status" value="2"/>
</dbReference>
<dbReference type="GO" id="GO:0030322">
    <property type="term" value="P:stabilization of membrane potential"/>
    <property type="evidence" value="ECO:0007669"/>
    <property type="project" value="TreeGrafter"/>
</dbReference>
<evidence type="ECO:0000256" key="9">
    <source>
        <dbReference type="SAM" id="Phobius"/>
    </source>
</evidence>
<feature type="transmembrane region" description="Helical" evidence="9">
    <location>
        <begin position="79"/>
        <end position="101"/>
    </location>
</feature>
<comment type="caution">
    <text evidence="11">The sequence shown here is derived from an EMBL/GenBank/DDBJ whole genome shotgun (WGS) entry which is preliminary data.</text>
</comment>
<evidence type="ECO:0000256" key="4">
    <source>
        <dbReference type="ARBA" id="ARBA00022989"/>
    </source>
</evidence>
<dbReference type="GO" id="GO:0022841">
    <property type="term" value="F:potassium ion leak channel activity"/>
    <property type="evidence" value="ECO:0007669"/>
    <property type="project" value="TreeGrafter"/>
</dbReference>
<keyword evidence="5 8" id="KW-0406">Ion transport</keyword>
<feature type="domain" description="Potassium channel" evidence="10">
    <location>
        <begin position="127"/>
        <end position="199"/>
    </location>
</feature>
<organism evidence="11 12">
    <name type="scientific">Penicillium citrinum</name>
    <dbReference type="NCBI Taxonomy" id="5077"/>
    <lineage>
        <taxon>Eukaryota</taxon>
        <taxon>Fungi</taxon>
        <taxon>Dikarya</taxon>
        <taxon>Ascomycota</taxon>
        <taxon>Pezizomycotina</taxon>
        <taxon>Eurotiomycetes</taxon>
        <taxon>Eurotiomycetidae</taxon>
        <taxon>Eurotiales</taxon>
        <taxon>Aspergillaceae</taxon>
        <taxon>Penicillium</taxon>
    </lineage>
</organism>
<dbReference type="PANTHER" id="PTHR11003">
    <property type="entry name" value="POTASSIUM CHANNEL, SUBFAMILY K"/>
    <property type="match status" value="1"/>
</dbReference>
<evidence type="ECO:0000313" key="12">
    <source>
        <dbReference type="Proteomes" id="UP001147733"/>
    </source>
</evidence>